<protein>
    <recommendedName>
        <fullName evidence="3">DUF3293 domain-containing protein</fullName>
    </recommendedName>
</protein>
<keyword evidence="2" id="KW-1185">Reference proteome</keyword>
<evidence type="ECO:0000313" key="2">
    <source>
        <dbReference type="Proteomes" id="UP001154272"/>
    </source>
</evidence>
<reference evidence="1" key="1">
    <citation type="submission" date="2022-10" db="EMBL/GenBank/DDBJ databases">
        <authorList>
            <person name="Botero Cardona J."/>
        </authorList>
    </citation>
    <scope>NUCLEOTIDE SEQUENCE</scope>
    <source>
        <strain evidence="1">R-83534</strain>
    </source>
</reference>
<comment type="caution">
    <text evidence="1">The sequence shown here is derived from an EMBL/GenBank/DDBJ whole genome shotgun (WGS) entry which is preliminary data.</text>
</comment>
<dbReference type="InterPro" id="IPR021710">
    <property type="entry name" value="DUF3293"/>
</dbReference>
<name>A0ABN8WBP7_9PROT</name>
<organism evidence="1 2">
    <name type="scientific">Commensalibacter papalotli</name>
    <name type="common">ex Botero et al. 2024</name>
    <dbReference type="NCBI Taxonomy" id="2972766"/>
    <lineage>
        <taxon>Bacteria</taxon>
        <taxon>Pseudomonadati</taxon>
        <taxon>Pseudomonadota</taxon>
        <taxon>Alphaproteobacteria</taxon>
        <taxon>Acetobacterales</taxon>
        <taxon>Acetobacteraceae</taxon>
    </lineage>
</organism>
<evidence type="ECO:0000313" key="1">
    <source>
        <dbReference type="EMBL" id="CAI3939795.1"/>
    </source>
</evidence>
<proteinExistence type="predicted"/>
<dbReference type="RefSeq" id="WP_282023694.1">
    <property type="nucleotide sequence ID" value="NZ_CAMXCH010000002.1"/>
</dbReference>
<sequence length="130" mass="14782">MAGILPPTVKINVAYRQSIYQAGSVVSQIDHYPKGIPRHLNKSISVMLSAYNPGGRLKPLGWNMRMMQKLEQYLYHYEYFTGTGSLKEISEPLFMVNIPVSKAILLARKFRQNAIVVIRSQRRSALVFLA</sequence>
<dbReference type="Proteomes" id="UP001154272">
    <property type="component" value="Unassembled WGS sequence"/>
</dbReference>
<dbReference type="EMBL" id="CAMXCH010000002">
    <property type="protein sequence ID" value="CAI3939795.1"/>
    <property type="molecule type" value="Genomic_DNA"/>
</dbReference>
<dbReference type="Pfam" id="PF11697">
    <property type="entry name" value="DUF3293"/>
    <property type="match status" value="1"/>
</dbReference>
<evidence type="ECO:0008006" key="3">
    <source>
        <dbReference type="Google" id="ProtNLM"/>
    </source>
</evidence>
<gene>
    <name evidence="1" type="ORF">R83534S58_LOCUS1053</name>
</gene>
<accession>A0ABN8WBP7</accession>